<evidence type="ECO:0000259" key="1">
    <source>
        <dbReference type="Pfam" id="PF00561"/>
    </source>
</evidence>
<dbReference type="InterPro" id="IPR029058">
    <property type="entry name" value="AB_hydrolase_fold"/>
</dbReference>
<gene>
    <name evidence="2" type="ORF">I5M19_02005</name>
</gene>
<accession>A0A934ULN7</accession>
<keyword evidence="3" id="KW-1185">Reference proteome</keyword>
<dbReference type="InterPro" id="IPR050583">
    <property type="entry name" value="Mycobacterial_A85_antigen"/>
</dbReference>
<comment type="caution">
    <text evidence="2">The sequence shown here is derived from an EMBL/GenBank/DDBJ whole genome shotgun (WGS) entry which is preliminary data.</text>
</comment>
<dbReference type="PANTHER" id="PTHR48098">
    <property type="entry name" value="ENTEROCHELIN ESTERASE-RELATED"/>
    <property type="match status" value="1"/>
</dbReference>
<dbReference type="Pfam" id="PF00561">
    <property type="entry name" value="Abhydrolase_1"/>
    <property type="match status" value="1"/>
</dbReference>
<dbReference type="PANTHER" id="PTHR48098:SF3">
    <property type="entry name" value="IRON(III) ENTEROBACTIN ESTERASE"/>
    <property type="match status" value="1"/>
</dbReference>
<dbReference type="InterPro" id="IPR000073">
    <property type="entry name" value="AB_hydrolase_1"/>
</dbReference>
<feature type="domain" description="AB hydrolase-1" evidence="1">
    <location>
        <begin position="83"/>
        <end position="142"/>
    </location>
</feature>
<name>A0A934ULN7_9SPHI</name>
<sequence length="235" mass="27610">MTQQYHRWYSPNLNMDLEMLVFGDRGYPVILFPTTKGRYYQNLDFGLIESARWFVEQGLVKIYCSDTIDALSWYDEGIHPADRARNYTWYDKMLLDELVPWAMHETGVGKVAMAGCSFGGYHAANFAFKHPEKVAHLFTMSGAFDIKRFTGDFYNDDIFYNNPVDFLPGSNQQELWQMNIILGTSEHDICKDANIRLSDILNEKHIDHWLDIRPYASHDWPIWREMFPHYLSTIK</sequence>
<organism evidence="2 3">
    <name type="scientific">Mucilaginibacter segetis</name>
    <dbReference type="NCBI Taxonomy" id="2793071"/>
    <lineage>
        <taxon>Bacteria</taxon>
        <taxon>Pseudomonadati</taxon>
        <taxon>Bacteroidota</taxon>
        <taxon>Sphingobacteriia</taxon>
        <taxon>Sphingobacteriales</taxon>
        <taxon>Sphingobacteriaceae</taxon>
        <taxon>Mucilaginibacter</taxon>
    </lineage>
</organism>
<dbReference type="EMBL" id="JAEHFW010000001">
    <property type="protein sequence ID" value="MBK0378066.1"/>
    <property type="molecule type" value="Genomic_DNA"/>
</dbReference>
<protein>
    <submittedName>
        <fullName evidence="2">Esterase family protein</fullName>
    </submittedName>
</protein>
<dbReference type="Proteomes" id="UP000613193">
    <property type="component" value="Unassembled WGS sequence"/>
</dbReference>
<dbReference type="AlphaFoldDB" id="A0A934ULN7"/>
<evidence type="ECO:0000313" key="2">
    <source>
        <dbReference type="EMBL" id="MBK0378066.1"/>
    </source>
</evidence>
<dbReference type="Gene3D" id="3.40.50.1820">
    <property type="entry name" value="alpha/beta hydrolase"/>
    <property type="match status" value="1"/>
</dbReference>
<proteinExistence type="predicted"/>
<dbReference type="RefSeq" id="WP_200063521.1">
    <property type="nucleotide sequence ID" value="NZ_JAEHFW010000001.1"/>
</dbReference>
<reference evidence="2" key="1">
    <citation type="submission" date="2020-12" db="EMBL/GenBank/DDBJ databases">
        <title>Bacterial novel species Mucilaginibacter sp. SD-g isolated from soil.</title>
        <authorList>
            <person name="Jung H.-Y."/>
        </authorList>
    </citation>
    <scope>NUCLEOTIDE SEQUENCE</scope>
    <source>
        <strain evidence="2">SD-g</strain>
    </source>
</reference>
<dbReference type="SUPFAM" id="SSF53474">
    <property type="entry name" value="alpha/beta-Hydrolases"/>
    <property type="match status" value="1"/>
</dbReference>
<evidence type="ECO:0000313" key="3">
    <source>
        <dbReference type="Proteomes" id="UP000613193"/>
    </source>
</evidence>